<dbReference type="NCBIfam" id="TIGR00125">
    <property type="entry name" value="cyt_tran_rel"/>
    <property type="match status" value="1"/>
</dbReference>
<evidence type="ECO:0000313" key="16">
    <source>
        <dbReference type="EMBL" id="KFB07450.1"/>
    </source>
</evidence>
<dbReference type="InterPro" id="IPR014729">
    <property type="entry name" value="Rossmann-like_a/b/a_fold"/>
</dbReference>
<evidence type="ECO:0000256" key="10">
    <source>
        <dbReference type="ARBA" id="ARBA00023004"/>
    </source>
</evidence>
<dbReference type="HAMAP" id="MF_00244">
    <property type="entry name" value="NaMN_adenylyltr"/>
    <property type="match status" value="1"/>
</dbReference>
<evidence type="ECO:0000256" key="1">
    <source>
        <dbReference type="ARBA" id="ARBA00002324"/>
    </source>
</evidence>
<dbReference type="InterPro" id="IPR006674">
    <property type="entry name" value="HD_domain"/>
</dbReference>
<evidence type="ECO:0000259" key="15">
    <source>
        <dbReference type="PROSITE" id="PS51831"/>
    </source>
</evidence>
<keyword evidence="10" id="KW-0408">Iron</keyword>
<evidence type="ECO:0000256" key="11">
    <source>
        <dbReference type="ARBA" id="ARBA00023027"/>
    </source>
</evidence>
<dbReference type="GO" id="GO:0008803">
    <property type="term" value="F:bis(5'-nucleosyl)-tetraphosphatase (symmetrical) activity"/>
    <property type="evidence" value="ECO:0007669"/>
    <property type="project" value="UniProtKB-EC"/>
</dbReference>
<dbReference type="SMART" id="SM00471">
    <property type="entry name" value="HDc"/>
    <property type="match status" value="1"/>
</dbReference>
<evidence type="ECO:0000256" key="14">
    <source>
        <dbReference type="HAMAP-Rule" id="MF_00244"/>
    </source>
</evidence>
<comment type="catalytic activity">
    <reaction evidence="12 14">
        <text>nicotinate beta-D-ribonucleotide + ATP + H(+) = deamido-NAD(+) + diphosphate</text>
        <dbReference type="Rhea" id="RHEA:22860"/>
        <dbReference type="ChEBI" id="CHEBI:15378"/>
        <dbReference type="ChEBI" id="CHEBI:30616"/>
        <dbReference type="ChEBI" id="CHEBI:33019"/>
        <dbReference type="ChEBI" id="CHEBI:57502"/>
        <dbReference type="ChEBI" id="CHEBI:58437"/>
        <dbReference type="EC" id="2.7.7.18"/>
    </reaction>
</comment>
<dbReference type="EMBL" id="AWQU01000082">
    <property type="protein sequence ID" value="KFB07450.1"/>
    <property type="molecule type" value="Genomic_DNA"/>
</dbReference>
<dbReference type="CDD" id="cd02165">
    <property type="entry name" value="NMNAT"/>
    <property type="match status" value="1"/>
</dbReference>
<dbReference type="EC" id="2.7.7.18" evidence="14"/>
<evidence type="ECO:0000256" key="5">
    <source>
        <dbReference type="ARBA" id="ARBA00022695"/>
    </source>
</evidence>
<dbReference type="Pfam" id="PF01966">
    <property type="entry name" value="HD"/>
    <property type="match status" value="1"/>
</dbReference>
<dbReference type="NCBIfam" id="TIGR00482">
    <property type="entry name" value="nicotinate (nicotinamide) nucleotide adenylyltransferase"/>
    <property type="match status" value="1"/>
</dbReference>
<gene>
    <name evidence="14 16" type="primary">nadD</name>
    <name evidence="16" type="ORF">P271_286</name>
</gene>
<keyword evidence="7 14" id="KW-0547">Nucleotide-binding</keyword>
<keyword evidence="3 14" id="KW-0662">Pyridine nucleotide biosynthesis</keyword>
<accession>A0A084U3B4</accession>
<evidence type="ECO:0000256" key="12">
    <source>
        <dbReference type="ARBA" id="ARBA00048721"/>
    </source>
</evidence>
<dbReference type="UniPathway" id="UPA00253">
    <property type="reaction ID" value="UER00332"/>
</dbReference>
<dbReference type="InterPro" id="IPR004821">
    <property type="entry name" value="Cyt_trans-like"/>
</dbReference>
<evidence type="ECO:0000256" key="13">
    <source>
        <dbReference type="ARBA" id="ARBA00049417"/>
    </source>
</evidence>
<proteinExistence type="inferred from homology"/>
<name>A0A084U3B4_MALIO</name>
<dbReference type="Pfam" id="PF01467">
    <property type="entry name" value="CTP_transf_like"/>
    <property type="match status" value="1"/>
</dbReference>
<keyword evidence="9 14" id="KW-0067">ATP-binding</keyword>
<dbReference type="SUPFAM" id="SSF52374">
    <property type="entry name" value="Nucleotidylyl transferase"/>
    <property type="match status" value="1"/>
</dbReference>
<organism evidence="16 17">
    <name type="scientific">Malacoplasma iowae DK-CPA</name>
    <dbReference type="NCBI Taxonomy" id="1394179"/>
    <lineage>
        <taxon>Bacteria</taxon>
        <taxon>Bacillati</taxon>
        <taxon>Mycoplasmatota</taxon>
        <taxon>Mycoplasmoidales</taxon>
        <taxon>Mycoplasmoidaceae</taxon>
        <taxon>Malacoplasma</taxon>
    </lineage>
</organism>
<evidence type="ECO:0000256" key="4">
    <source>
        <dbReference type="ARBA" id="ARBA00022679"/>
    </source>
</evidence>
<dbReference type="InterPro" id="IPR003607">
    <property type="entry name" value="HD/PDEase_dom"/>
</dbReference>
<protein>
    <recommendedName>
        <fullName evidence="14">Probable nicotinate-nucleotide adenylyltransferase</fullName>
        <ecNumber evidence="14">2.7.7.18</ecNumber>
    </recommendedName>
    <alternativeName>
        <fullName evidence="14">Deamido-NAD(+) diphosphorylase</fullName>
    </alternativeName>
    <alternativeName>
        <fullName evidence="14">Deamido-NAD(+) pyrophosphorylase</fullName>
    </alternativeName>
    <alternativeName>
        <fullName evidence="14">Nicotinate mononucleotide adenylyltransferase</fullName>
        <shortName evidence="14">NaMN adenylyltransferase</shortName>
    </alternativeName>
</protein>
<evidence type="ECO:0000256" key="3">
    <source>
        <dbReference type="ARBA" id="ARBA00022642"/>
    </source>
</evidence>
<feature type="domain" description="HD" evidence="15">
    <location>
        <begin position="199"/>
        <end position="311"/>
    </location>
</feature>
<dbReference type="Proteomes" id="UP000028523">
    <property type="component" value="Unassembled WGS sequence"/>
</dbReference>
<dbReference type="PROSITE" id="PS51831">
    <property type="entry name" value="HD"/>
    <property type="match status" value="1"/>
</dbReference>
<sequence length="347" mass="40727">MSKKKLIIFGGSFDPIHKGHLKIAIKAFKKIKANKLFFVPCKNHPQNKHLSASDQQRVDMIKLMIKGINNFEICEYELGLNDVSYTLNTINFFKQEYQDYDLYLLIGYDQLKNFKSWHEYKQILESVKLICHKRKIEKDSIIPDDIPFIKIGMWNINANSSSLKIYPKSKFLDKEVEKYINENGVYAIDRLKTVMGEYRLEHSIRVAELAKQIAKENKYYTLLNKAYVAGLYHDYAKEFKEDVVLKYAKKLKIKKFPSWKVLHGPVGAYVLRKRYNIDDYQILTAIKNHVIPEDKSILVKIVYCADKLDVRVDGELPERNKLIKICKKDINEGFDLVVNKLKEIYEN</sequence>
<dbReference type="GO" id="GO:0004515">
    <property type="term" value="F:nicotinate-nucleotide adenylyltransferase activity"/>
    <property type="evidence" value="ECO:0007669"/>
    <property type="project" value="UniProtKB-UniRule"/>
</dbReference>
<evidence type="ECO:0000256" key="9">
    <source>
        <dbReference type="ARBA" id="ARBA00022840"/>
    </source>
</evidence>
<dbReference type="InterPro" id="IPR005249">
    <property type="entry name" value="YqeK"/>
</dbReference>
<comment type="caution">
    <text evidence="16">The sequence shown here is derived from an EMBL/GenBank/DDBJ whole genome shotgun (WGS) entry which is preliminary data.</text>
</comment>
<dbReference type="AlphaFoldDB" id="A0A084U3B4"/>
<evidence type="ECO:0000256" key="7">
    <source>
        <dbReference type="ARBA" id="ARBA00022741"/>
    </source>
</evidence>
<comment type="similarity">
    <text evidence="14">Belongs to the NadD family.</text>
</comment>
<dbReference type="GO" id="GO:0046872">
    <property type="term" value="F:metal ion binding"/>
    <property type="evidence" value="ECO:0007669"/>
    <property type="project" value="UniProtKB-KW"/>
</dbReference>
<dbReference type="PANTHER" id="PTHR39321">
    <property type="entry name" value="NICOTINATE-NUCLEOTIDE ADENYLYLTRANSFERASE-RELATED"/>
    <property type="match status" value="1"/>
</dbReference>
<dbReference type="Gene3D" id="1.10.3210.10">
    <property type="entry name" value="Hypothetical protein af1432"/>
    <property type="match status" value="1"/>
</dbReference>
<comment type="catalytic activity">
    <reaction evidence="13">
        <text>P(1),P(4)-bis(5'-adenosyl) tetraphosphate + H2O = 2 ADP + 2 H(+)</text>
        <dbReference type="Rhea" id="RHEA:24252"/>
        <dbReference type="ChEBI" id="CHEBI:15377"/>
        <dbReference type="ChEBI" id="CHEBI:15378"/>
        <dbReference type="ChEBI" id="CHEBI:58141"/>
        <dbReference type="ChEBI" id="CHEBI:456216"/>
        <dbReference type="EC" id="3.6.1.41"/>
    </reaction>
</comment>
<dbReference type="NCBIfam" id="TIGR00488">
    <property type="entry name" value="bis(5'-nucleosyl)-tetraphosphatase (symmetrical) YqeK"/>
    <property type="match status" value="1"/>
</dbReference>
<dbReference type="GO" id="GO:0009435">
    <property type="term" value="P:NAD+ biosynthetic process"/>
    <property type="evidence" value="ECO:0007669"/>
    <property type="project" value="UniProtKB-UniRule"/>
</dbReference>
<keyword evidence="11 14" id="KW-0520">NAD</keyword>
<keyword evidence="17" id="KW-1185">Reference proteome</keyword>
<keyword evidence="8" id="KW-0378">Hydrolase</keyword>
<dbReference type="InterPro" id="IPR005248">
    <property type="entry name" value="NadD/NMNAT"/>
</dbReference>
<evidence type="ECO:0000313" key="17">
    <source>
        <dbReference type="Proteomes" id="UP000028523"/>
    </source>
</evidence>
<keyword evidence="4 14" id="KW-0808">Transferase</keyword>
<dbReference type="SUPFAM" id="SSF109604">
    <property type="entry name" value="HD-domain/PDEase-like"/>
    <property type="match status" value="1"/>
</dbReference>
<evidence type="ECO:0000256" key="8">
    <source>
        <dbReference type="ARBA" id="ARBA00022801"/>
    </source>
</evidence>
<keyword evidence="6" id="KW-0479">Metal-binding</keyword>
<comment type="pathway">
    <text evidence="2 14">Cofactor biosynthesis; NAD(+) biosynthesis; deamido-NAD(+) from nicotinate D-ribonucleotide: step 1/1.</text>
</comment>
<dbReference type="RefSeq" id="WP_004024830.1">
    <property type="nucleotide sequence ID" value="NZ_AWQU01000082.1"/>
</dbReference>
<comment type="function">
    <text evidence="1 14">Catalyzes the reversible adenylation of nicotinate mononucleotide (NaMN) to nicotinic acid adenine dinucleotide (NaAD).</text>
</comment>
<dbReference type="GO" id="GO:0005524">
    <property type="term" value="F:ATP binding"/>
    <property type="evidence" value="ECO:0007669"/>
    <property type="project" value="UniProtKB-KW"/>
</dbReference>
<evidence type="ECO:0000256" key="2">
    <source>
        <dbReference type="ARBA" id="ARBA00005019"/>
    </source>
</evidence>
<dbReference type="PANTHER" id="PTHR39321:SF3">
    <property type="entry name" value="PHOSPHOPANTETHEINE ADENYLYLTRANSFERASE"/>
    <property type="match status" value="1"/>
</dbReference>
<evidence type="ECO:0000256" key="6">
    <source>
        <dbReference type="ARBA" id="ARBA00022723"/>
    </source>
</evidence>
<dbReference type="Gene3D" id="3.40.50.620">
    <property type="entry name" value="HUPs"/>
    <property type="match status" value="1"/>
</dbReference>
<keyword evidence="5 14" id="KW-0548">Nucleotidyltransferase</keyword>
<dbReference type="CDD" id="cd00077">
    <property type="entry name" value="HDc"/>
    <property type="match status" value="1"/>
</dbReference>
<dbReference type="NCBIfam" id="NF005519">
    <property type="entry name" value="PRK07152.1"/>
    <property type="match status" value="1"/>
</dbReference>
<reference evidence="16 17" key="1">
    <citation type="journal article" date="2014" name="PLoS ONE">
        <title>Reduction of Hydrogen Peroxide Accumulation and Toxicity by a Catalase from Mycoplasma iowae.</title>
        <authorList>
            <person name="Pritchard R.E."/>
            <person name="Prassinos A.J."/>
            <person name="Osborne J.D."/>
            <person name="Raviv Z."/>
            <person name="Balish M.F."/>
        </authorList>
    </citation>
    <scope>NUCLEOTIDE SEQUENCE [LARGE SCALE GENOMIC DNA]</scope>
    <source>
        <strain evidence="16 17">DK-CPA</strain>
    </source>
</reference>